<dbReference type="SMART" id="SM00449">
    <property type="entry name" value="SPRY"/>
    <property type="match status" value="1"/>
</dbReference>
<keyword evidence="11" id="KW-1185">Reference proteome</keyword>
<dbReference type="InterPro" id="IPR001841">
    <property type="entry name" value="Znf_RING"/>
</dbReference>
<reference evidence="10" key="1">
    <citation type="submission" date="2021-05" db="EMBL/GenBank/DDBJ databases">
        <authorList>
            <person name="Tigano A."/>
        </authorList>
    </citation>
    <scope>NUCLEOTIDE SEQUENCE</scope>
</reference>
<dbReference type="Pfam" id="PF00622">
    <property type="entry name" value="SPRY"/>
    <property type="match status" value="1"/>
</dbReference>
<keyword evidence="1" id="KW-0399">Innate immunity</keyword>
<dbReference type="Gene3D" id="3.30.40.10">
    <property type="entry name" value="Zinc/RING finger domain, C3HC4 (zinc finger)"/>
    <property type="match status" value="1"/>
</dbReference>
<dbReference type="GO" id="GO:0045087">
    <property type="term" value="P:innate immune response"/>
    <property type="evidence" value="ECO:0007669"/>
    <property type="project" value="UniProtKB-KW"/>
</dbReference>
<dbReference type="SUPFAM" id="SSF49899">
    <property type="entry name" value="Concanavalin A-like lectins/glucanases"/>
    <property type="match status" value="1"/>
</dbReference>
<dbReference type="SMART" id="SM00589">
    <property type="entry name" value="PRY"/>
    <property type="match status" value="1"/>
</dbReference>
<dbReference type="Pfam" id="PF15227">
    <property type="entry name" value="zf-C3HC4_4"/>
    <property type="match status" value="1"/>
</dbReference>
<dbReference type="InterPro" id="IPR043136">
    <property type="entry name" value="B30.2/SPRY_sf"/>
</dbReference>
<dbReference type="InterPro" id="IPR001870">
    <property type="entry name" value="B30.2/SPRY"/>
</dbReference>
<evidence type="ECO:0000256" key="7">
    <source>
        <dbReference type="SAM" id="Coils"/>
    </source>
</evidence>
<keyword evidence="2" id="KW-0479">Metal-binding</keyword>
<name>A0A8S4A8Q7_9TELE</name>
<dbReference type="InterPro" id="IPR058030">
    <property type="entry name" value="TRIM8/14/16/25/29/45/65_CC"/>
</dbReference>
<dbReference type="GO" id="GO:0005737">
    <property type="term" value="C:cytoplasm"/>
    <property type="evidence" value="ECO:0007669"/>
    <property type="project" value="UniProtKB-ARBA"/>
</dbReference>
<dbReference type="Pfam" id="PF13765">
    <property type="entry name" value="PRY"/>
    <property type="match status" value="1"/>
</dbReference>
<gene>
    <name evidence="10" type="ORF">MMEN_LOCUS1331</name>
</gene>
<dbReference type="InterPro" id="IPR017907">
    <property type="entry name" value="Znf_RING_CS"/>
</dbReference>
<proteinExistence type="predicted"/>
<evidence type="ECO:0000256" key="5">
    <source>
        <dbReference type="ARBA" id="ARBA00022859"/>
    </source>
</evidence>
<evidence type="ECO:0000259" key="9">
    <source>
        <dbReference type="PROSITE" id="PS50188"/>
    </source>
</evidence>
<dbReference type="PROSITE" id="PS50188">
    <property type="entry name" value="B302_SPRY"/>
    <property type="match status" value="1"/>
</dbReference>
<evidence type="ECO:0000313" key="11">
    <source>
        <dbReference type="Proteomes" id="UP000677803"/>
    </source>
</evidence>
<keyword evidence="3 6" id="KW-0863">Zinc-finger</keyword>
<comment type="caution">
    <text evidence="10">The sequence shown here is derived from an EMBL/GenBank/DDBJ whole genome shotgun (WGS) entry which is preliminary data.</text>
</comment>
<dbReference type="InterPro" id="IPR013320">
    <property type="entry name" value="ConA-like_dom_sf"/>
</dbReference>
<dbReference type="PROSITE" id="PS50089">
    <property type="entry name" value="ZF_RING_2"/>
    <property type="match status" value="1"/>
</dbReference>
<evidence type="ECO:0000256" key="3">
    <source>
        <dbReference type="ARBA" id="ARBA00022771"/>
    </source>
</evidence>
<dbReference type="GO" id="GO:0008270">
    <property type="term" value="F:zinc ion binding"/>
    <property type="evidence" value="ECO:0007669"/>
    <property type="project" value="UniProtKB-KW"/>
</dbReference>
<dbReference type="SMART" id="SM00184">
    <property type="entry name" value="RING"/>
    <property type="match status" value="1"/>
</dbReference>
<evidence type="ECO:0000313" key="10">
    <source>
        <dbReference type="EMBL" id="CAG5863162.1"/>
    </source>
</evidence>
<dbReference type="PANTHER" id="PTHR25465">
    <property type="entry name" value="B-BOX DOMAIN CONTAINING"/>
    <property type="match status" value="1"/>
</dbReference>
<protein>
    <submittedName>
        <fullName evidence="10">(Atlantic silverside) hypothetical protein</fullName>
    </submittedName>
</protein>
<keyword evidence="5" id="KW-0391">Immunity</keyword>
<evidence type="ECO:0000256" key="4">
    <source>
        <dbReference type="ARBA" id="ARBA00022833"/>
    </source>
</evidence>
<organism evidence="10 11">
    <name type="scientific">Menidia menidia</name>
    <name type="common">Atlantic silverside</name>
    <dbReference type="NCBI Taxonomy" id="238744"/>
    <lineage>
        <taxon>Eukaryota</taxon>
        <taxon>Metazoa</taxon>
        <taxon>Chordata</taxon>
        <taxon>Craniata</taxon>
        <taxon>Vertebrata</taxon>
        <taxon>Euteleostomi</taxon>
        <taxon>Actinopterygii</taxon>
        <taxon>Neopterygii</taxon>
        <taxon>Teleostei</taxon>
        <taxon>Neoteleostei</taxon>
        <taxon>Acanthomorphata</taxon>
        <taxon>Ovalentaria</taxon>
        <taxon>Atherinomorphae</taxon>
        <taxon>Atheriniformes</taxon>
        <taxon>Atherinopsidae</taxon>
        <taxon>Menidiinae</taxon>
        <taxon>Menidia</taxon>
    </lineage>
</organism>
<accession>A0A8S4A8Q7</accession>
<dbReference type="SUPFAM" id="SSF57850">
    <property type="entry name" value="RING/U-box"/>
    <property type="match status" value="1"/>
</dbReference>
<dbReference type="AlphaFoldDB" id="A0A8S4A8Q7"/>
<dbReference type="PANTHER" id="PTHR25465:SF5">
    <property type="entry name" value="E3 UBIQUITIN_ISG15 LIGASE TRIM25-RELATED"/>
    <property type="match status" value="1"/>
</dbReference>
<dbReference type="InterPro" id="IPR003877">
    <property type="entry name" value="SPRY_dom"/>
</dbReference>
<dbReference type="Pfam" id="PF25600">
    <property type="entry name" value="TRIM_CC"/>
    <property type="match status" value="1"/>
</dbReference>
<dbReference type="InterPro" id="IPR013083">
    <property type="entry name" value="Znf_RING/FYVE/PHD"/>
</dbReference>
<dbReference type="Proteomes" id="UP000677803">
    <property type="component" value="Unassembled WGS sequence"/>
</dbReference>
<dbReference type="Gene3D" id="2.60.120.920">
    <property type="match status" value="1"/>
</dbReference>
<keyword evidence="4" id="KW-0862">Zinc</keyword>
<evidence type="ECO:0000259" key="8">
    <source>
        <dbReference type="PROSITE" id="PS50089"/>
    </source>
</evidence>
<evidence type="ECO:0000256" key="6">
    <source>
        <dbReference type="PROSITE-ProRule" id="PRU00175"/>
    </source>
</evidence>
<evidence type="ECO:0000256" key="1">
    <source>
        <dbReference type="ARBA" id="ARBA00022588"/>
    </source>
</evidence>
<keyword evidence="7" id="KW-0175">Coiled coil</keyword>
<evidence type="ECO:0000256" key="2">
    <source>
        <dbReference type="ARBA" id="ARBA00022723"/>
    </source>
</evidence>
<dbReference type="InterPro" id="IPR006574">
    <property type="entry name" value="PRY"/>
</dbReference>
<dbReference type="PROSITE" id="PS00518">
    <property type="entry name" value="ZF_RING_1"/>
    <property type="match status" value="1"/>
</dbReference>
<sequence length="473" mass="52850">MAQAPALSSHFSCSICLELFRDPVTIPCGHSYCMSCLTDFWDHRTDCSCPQCRATFRPRPKLGRNNLLVEMMQKLGATALTEGPSAPPFYEVLGPAAGFEHATFDVSSVRPERNDAQRLLGETRRHLEAEITQKEAELQHLEHSLRSFSGLAKAAAKDSSRIFSQLIDFLERRRVDMKELIRAQEKAERARAETQLQSLQRQLSELRRRDGELKKLSGSQDQPLVTQMCESCRCPVAAQSGSPLTVSPSLSFGPVRKAVSDLKEQLQSLYQTEFPSVASAVKSVKLLELKAARKDFSLIFWDPFTAHRELALTERNRVVSRTGGIKDYADHPDRFDTWGQVLCTEGLQGRSYWEAEWDGQQVALGLTYEGIGRKGSSDECRLGHNALSWSLQCGSSSFVFCHGSRKQPVEAPGSSLSRRVGVFLDHDAGLLCFYMVTPTEVHLLHRVEAQFKHPLYPAVWLGGMTTITLCALD</sequence>
<feature type="domain" description="B30.2/SPRY" evidence="9">
    <location>
        <begin position="279"/>
        <end position="473"/>
    </location>
</feature>
<dbReference type="OrthoDB" id="6270329at2759"/>
<feature type="coiled-coil region" evidence="7">
    <location>
        <begin position="124"/>
        <end position="216"/>
    </location>
</feature>
<dbReference type="InterPro" id="IPR051051">
    <property type="entry name" value="E3_ubiq-ligase_TRIM/RNF"/>
</dbReference>
<feature type="domain" description="RING-type" evidence="8">
    <location>
        <begin position="13"/>
        <end position="53"/>
    </location>
</feature>
<dbReference type="EMBL" id="CAJRST010000002">
    <property type="protein sequence ID" value="CAG5863162.1"/>
    <property type="molecule type" value="Genomic_DNA"/>
</dbReference>